<comment type="similarity">
    <text evidence="1">Belongs to the aldo/keto reductase family.</text>
</comment>
<dbReference type="OrthoDB" id="9804790at2"/>
<keyword evidence="9" id="KW-1185">Reference proteome</keyword>
<evidence type="ECO:0000256" key="2">
    <source>
        <dbReference type="ARBA" id="ARBA00022857"/>
    </source>
</evidence>
<feature type="active site" description="Proton donor" evidence="4">
    <location>
        <position position="58"/>
    </location>
</feature>
<dbReference type="Pfam" id="PF00248">
    <property type="entry name" value="Aldo_ket_red"/>
    <property type="match status" value="1"/>
</dbReference>
<evidence type="ECO:0000259" key="7">
    <source>
        <dbReference type="Pfam" id="PF00248"/>
    </source>
</evidence>
<dbReference type="Proteomes" id="UP000319769">
    <property type="component" value="Unassembled WGS sequence"/>
</dbReference>
<organism evidence="8 9">
    <name type="scientific">Amycolatopsis acidicola</name>
    <dbReference type="NCBI Taxonomy" id="2596893"/>
    <lineage>
        <taxon>Bacteria</taxon>
        <taxon>Bacillati</taxon>
        <taxon>Actinomycetota</taxon>
        <taxon>Actinomycetes</taxon>
        <taxon>Pseudonocardiales</taxon>
        <taxon>Pseudonocardiaceae</taxon>
        <taxon>Amycolatopsis</taxon>
    </lineage>
</organism>
<dbReference type="AlphaFoldDB" id="A0A5N0V1D6"/>
<accession>A0A5N0V1D6</accession>
<name>A0A5N0V1D6_9PSEU</name>
<dbReference type="PANTHER" id="PTHR43827">
    <property type="entry name" value="2,5-DIKETO-D-GLUCONIC ACID REDUCTASE"/>
    <property type="match status" value="1"/>
</dbReference>
<gene>
    <name evidence="8" type="ORF">FPZ12_020105</name>
</gene>
<dbReference type="InterPro" id="IPR018170">
    <property type="entry name" value="Aldo/ket_reductase_CS"/>
</dbReference>
<dbReference type="FunFam" id="3.20.20.100:FF:000002">
    <property type="entry name" value="2,5-diketo-D-gluconic acid reductase A"/>
    <property type="match status" value="1"/>
</dbReference>
<dbReference type="PIRSF" id="PIRSF000097">
    <property type="entry name" value="AKR"/>
    <property type="match status" value="1"/>
</dbReference>
<evidence type="ECO:0000256" key="3">
    <source>
        <dbReference type="ARBA" id="ARBA00023002"/>
    </source>
</evidence>
<dbReference type="PANTHER" id="PTHR43827:SF3">
    <property type="entry name" value="NADP-DEPENDENT OXIDOREDUCTASE DOMAIN-CONTAINING PROTEIN"/>
    <property type="match status" value="1"/>
</dbReference>
<feature type="binding site" evidence="5">
    <location>
        <position position="116"/>
    </location>
    <ligand>
        <name>substrate</name>
    </ligand>
</feature>
<feature type="site" description="Lowers pKa of active site Tyr" evidence="6">
    <location>
        <position position="83"/>
    </location>
</feature>
<dbReference type="GO" id="GO:0016616">
    <property type="term" value="F:oxidoreductase activity, acting on the CH-OH group of donors, NAD or NADP as acceptor"/>
    <property type="evidence" value="ECO:0007669"/>
    <property type="project" value="UniProtKB-ARBA"/>
</dbReference>
<comment type="caution">
    <text evidence="8">The sequence shown here is derived from an EMBL/GenBank/DDBJ whole genome shotgun (WGS) entry which is preliminary data.</text>
</comment>
<dbReference type="PRINTS" id="PR00069">
    <property type="entry name" value="ALDKETRDTASE"/>
</dbReference>
<evidence type="ECO:0000256" key="5">
    <source>
        <dbReference type="PIRSR" id="PIRSR000097-2"/>
    </source>
</evidence>
<evidence type="ECO:0000256" key="1">
    <source>
        <dbReference type="ARBA" id="ARBA00007905"/>
    </source>
</evidence>
<evidence type="ECO:0000256" key="4">
    <source>
        <dbReference type="PIRSR" id="PIRSR000097-1"/>
    </source>
</evidence>
<dbReference type="Gene3D" id="3.20.20.100">
    <property type="entry name" value="NADP-dependent oxidoreductase domain"/>
    <property type="match status" value="1"/>
</dbReference>
<dbReference type="InterPro" id="IPR036812">
    <property type="entry name" value="NAD(P)_OxRdtase_dom_sf"/>
</dbReference>
<protein>
    <submittedName>
        <fullName evidence="8">Aldo/keto reductase</fullName>
    </submittedName>
</protein>
<dbReference type="InterPro" id="IPR020471">
    <property type="entry name" value="AKR"/>
</dbReference>
<dbReference type="InterPro" id="IPR023210">
    <property type="entry name" value="NADP_OxRdtase_dom"/>
</dbReference>
<keyword evidence="3" id="KW-0560">Oxidoreductase</keyword>
<keyword evidence="2" id="KW-0521">NADP</keyword>
<dbReference type="EMBL" id="VMNW02000029">
    <property type="protein sequence ID" value="KAA9159415.1"/>
    <property type="molecule type" value="Genomic_DNA"/>
</dbReference>
<evidence type="ECO:0000256" key="6">
    <source>
        <dbReference type="PIRSR" id="PIRSR000097-3"/>
    </source>
</evidence>
<feature type="domain" description="NADP-dependent oxidoreductase" evidence="7">
    <location>
        <begin position="16"/>
        <end position="270"/>
    </location>
</feature>
<evidence type="ECO:0000313" key="9">
    <source>
        <dbReference type="Proteomes" id="UP000319769"/>
    </source>
</evidence>
<dbReference type="SUPFAM" id="SSF51430">
    <property type="entry name" value="NAD(P)-linked oxidoreductase"/>
    <property type="match status" value="1"/>
</dbReference>
<proteinExistence type="inferred from homology"/>
<dbReference type="PROSITE" id="PS00798">
    <property type="entry name" value="ALDOKETO_REDUCTASE_1"/>
    <property type="match status" value="1"/>
</dbReference>
<sequence length="288" mass="31361">MIPTLPLNDGTTIPQLGFGTLNVSRDRTRSEKNTAATAEIVGSALGMGYRHIDTAQMYGNEAGVGRAVAASGIPREQLHVTSKLGNGNHDPGEVHRSFDRTLNELRLARLDLFLIHWPLPSLYNGDYVTTWRAVTDLVRDGRLRTAGVSNFQPAHLDRVIGETGIVPAVNQIEVHPYFRNDTARDASAAHGIAVEAWSPLGQGAVLDDPVLDRIALAQAKTPAQVVLRWHIQHGHVVFPKTTHRQRMAENLDVFGFALSAEEMAAIDGLDRGPAGRIGPDPDTFAWIP</sequence>
<evidence type="ECO:0000313" key="8">
    <source>
        <dbReference type="EMBL" id="KAA9159415.1"/>
    </source>
</evidence>
<reference evidence="8" key="1">
    <citation type="submission" date="2019-09" db="EMBL/GenBank/DDBJ databases">
        <authorList>
            <person name="Teo W.F.A."/>
            <person name="Duangmal K."/>
        </authorList>
    </citation>
    <scope>NUCLEOTIDE SEQUENCE [LARGE SCALE GENOMIC DNA]</scope>
    <source>
        <strain evidence="8">K81G1</strain>
    </source>
</reference>